<name>U5GV83_POPTR</name>
<evidence type="ECO:0000256" key="1">
    <source>
        <dbReference type="SAM" id="SignalP"/>
    </source>
</evidence>
<feature type="signal peptide" evidence="1">
    <location>
        <begin position="1"/>
        <end position="30"/>
    </location>
</feature>
<gene>
    <name evidence="2" type="ORF">POPTR_001G031100</name>
</gene>
<dbReference type="AlphaFoldDB" id="U5GV83"/>
<evidence type="ECO:0000313" key="2">
    <source>
        <dbReference type="EMBL" id="PNT52425.1"/>
    </source>
</evidence>
<evidence type="ECO:0008006" key="4">
    <source>
        <dbReference type="Google" id="ProtNLM"/>
    </source>
</evidence>
<dbReference type="HOGENOM" id="CLU_2417336_0_0_1"/>
<sequence>MWGLLANLSMKKISWLLKLPILTCLKKCFSVESTMIRKVQKYQLRIFGKPQCSTDQAEKAWQWQGHEGFRGDHGNSISSSSLPPDFLMLWDR</sequence>
<accession>U5GV83</accession>
<keyword evidence="1" id="KW-0732">Signal</keyword>
<dbReference type="Proteomes" id="UP000006729">
    <property type="component" value="Chromosome 1"/>
</dbReference>
<keyword evidence="3" id="KW-1185">Reference proteome</keyword>
<organism evidence="2 3">
    <name type="scientific">Populus trichocarpa</name>
    <name type="common">Western balsam poplar</name>
    <name type="synonym">Populus balsamifera subsp. trichocarpa</name>
    <dbReference type="NCBI Taxonomy" id="3694"/>
    <lineage>
        <taxon>Eukaryota</taxon>
        <taxon>Viridiplantae</taxon>
        <taxon>Streptophyta</taxon>
        <taxon>Embryophyta</taxon>
        <taxon>Tracheophyta</taxon>
        <taxon>Spermatophyta</taxon>
        <taxon>Magnoliopsida</taxon>
        <taxon>eudicotyledons</taxon>
        <taxon>Gunneridae</taxon>
        <taxon>Pentapetalae</taxon>
        <taxon>rosids</taxon>
        <taxon>fabids</taxon>
        <taxon>Malpighiales</taxon>
        <taxon>Salicaceae</taxon>
        <taxon>Saliceae</taxon>
        <taxon>Populus</taxon>
    </lineage>
</organism>
<dbReference type="InParanoid" id="U5GV83"/>
<protein>
    <recommendedName>
        <fullName evidence="4">Secreted protein</fullName>
    </recommendedName>
</protein>
<feature type="chain" id="PRO_5030178391" description="Secreted protein" evidence="1">
    <location>
        <begin position="31"/>
        <end position="92"/>
    </location>
</feature>
<evidence type="ECO:0000313" key="3">
    <source>
        <dbReference type="Proteomes" id="UP000006729"/>
    </source>
</evidence>
<reference evidence="2 3" key="1">
    <citation type="journal article" date="2006" name="Science">
        <title>The genome of black cottonwood, Populus trichocarpa (Torr. &amp; Gray).</title>
        <authorList>
            <person name="Tuskan G.A."/>
            <person name="Difazio S."/>
            <person name="Jansson S."/>
            <person name="Bohlmann J."/>
            <person name="Grigoriev I."/>
            <person name="Hellsten U."/>
            <person name="Putnam N."/>
            <person name="Ralph S."/>
            <person name="Rombauts S."/>
            <person name="Salamov A."/>
            <person name="Schein J."/>
            <person name="Sterck L."/>
            <person name="Aerts A."/>
            <person name="Bhalerao R.R."/>
            <person name="Bhalerao R.P."/>
            <person name="Blaudez D."/>
            <person name="Boerjan W."/>
            <person name="Brun A."/>
            <person name="Brunner A."/>
            <person name="Busov V."/>
            <person name="Campbell M."/>
            <person name="Carlson J."/>
            <person name="Chalot M."/>
            <person name="Chapman J."/>
            <person name="Chen G.L."/>
            <person name="Cooper D."/>
            <person name="Coutinho P.M."/>
            <person name="Couturier J."/>
            <person name="Covert S."/>
            <person name="Cronk Q."/>
            <person name="Cunningham R."/>
            <person name="Davis J."/>
            <person name="Degroeve S."/>
            <person name="Dejardin A."/>
            <person name="Depamphilis C."/>
            <person name="Detter J."/>
            <person name="Dirks B."/>
            <person name="Dubchak I."/>
            <person name="Duplessis S."/>
            <person name="Ehlting J."/>
            <person name="Ellis B."/>
            <person name="Gendler K."/>
            <person name="Goodstein D."/>
            <person name="Gribskov M."/>
            <person name="Grimwood J."/>
            <person name="Groover A."/>
            <person name="Gunter L."/>
            <person name="Hamberger B."/>
            <person name="Heinze B."/>
            <person name="Helariutta Y."/>
            <person name="Henrissat B."/>
            <person name="Holligan D."/>
            <person name="Holt R."/>
            <person name="Huang W."/>
            <person name="Islam-Faridi N."/>
            <person name="Jones S."/>
            <person name="Jones-Rhoades M."/>
            <person name="Jorgensen R."/>
            <person name="Joshi C."/>
            <person name="Kangasjarvi J."/>
            <person name="Karlsson J."/>
            <person name="Kelleher C."/>
            <person name="Kirkpatrick R."/>
            <person name="Kirst M."/>
            <person name="Kohler A."/>
            <person name="Kalluri U."/>
            <person name="Larimer F."/>
            <person name="Leebens-Mack J."/>
            <person name="Leple J.C."/>
            <person name="Locascio P."/>
            <person name="Lou Y."/>
            <person name="Lucas S."/>
            <person name="Martin F."/>
            <person name="Montanini B."/>
            <person name="Napoli C."/>
            <person name="Nelson D.R."/>
            <person name="Nelson C."/>
            <person name="Nieminen K."/>
            <person name="Nilsson O."/>
            <person name="Pereda V."/>
            <person name="Peter G."/>
            <person name="Philippe R."/>
            <person name="Pilate G."/>
            <person name="Poliakov A."/>
            <person name="Razumovskaya J."/>
            <person name="Richardson P."/>
            <person name="Rinaldi C."/>
            <person name="Ritland K."/>
            <person name="Rouze P."/>
            <person name="Ryaboy D."/>
            <person name="Schmutz J."/>
            <person name="Schrader J."/>
            <person name="Segerman B."/>
            <person name="Shin H."/>
            <person name="Siddiqui A."/>
            <person name="Sterky F."/>
            <person name="Terry A."/>
            <person name="Tsai C.J."/>
            <person name="Uberbacher E."/>
            <person name="Unneberg P."/>
            <person name="Vahala J."/>
            <person name="Wall K."/>
            <person name="Wessler S."/>
            <person name="Yang G."/>
            <person name="Yin T."/>
            <person name="Douglas C."/>
            <person name="Marra M."/>
            <person name="Sandberg G."/>
            <person name="Van de Peer Y."/>
            <person name="Rokhsar D."/>
        </authorList>
    </citation>
    <scope>NUCLEOTIDE SEQUENCE [LARGE SCALE GENOMIC DNA]</scope>
    <source>
        <strain evidence="3">cv. Nisqually</strain>
    </source>
</reference>
<proteinExistence type="predicted"/>
<dbReference type="EMBL" id="CM009290">
    <property type="protein sequence ID" value="PNT52425.1"/>
    <property type="molecule type" value="Genomic_DNA"/>
</dbReference>